<evidence type="ECO:0000313" key="2">
    <source>
        <dbReference type="Proteomes" id="UP000663873"/>
    </source>
</evidence>
<dbReference type="AlphaFoldDB" id="A0A821VJW8"/>
<accession>A0A821VJW8</accession>
<gene>
    <name evidence="1" type="ORF">UJA718_LOCUS45913</name>
</gene>
<proteinExistence type="predicted"/>
<evidence type="ECO:0000313" key="1">
    <source>
        <dbReference type="EMBL" id="CAF4909766.1"/>
    </source>
</evidence>
<reference evidence="1" key="1">
    <citation type="submission" date="2021-02" db="EMBL/GenBank/DDBJ databases">
        <authorList>
            <person name="Nowell W R."/>
        </authorList>
    </citation>
    <scope>NUCLEOTIDE SEQUENCE</scope>
</reference>
<feature type="non-terminal residue" evidence="1">
    <location>
        <position position="78"/>
    </location>
</feature>
<comment type="caution">
    <text evidence="1">The sequence shown here is derived from an EMBL/GenBank/DDBJ whole genome shotgun (WGS) entry which is preliminary data.</text>
</comment>
<dbReference type="Proteomes" id="UP000663873">
    <property type="component" value="Unassembled WGS sequence"/>
</dbReference>
<sequence length="78" mass="8580">SKKGSFDASWGSGTAKLEVKVPEQVEMKFDHTHTGRVRDDDFSSKTIIEGKSLRADNKGAFSYSGAVEKDDGKWNSVQ</sequence>
<name>A0A821VJW8_9BILA</name>
<protein>
    <submittedName>
        <fullName evidence="1">Uncharacterized protein</fullName>
    </submittedName>
</protein>
<keyword evidence="2" id="KW-1185">Reference proteome</keyword>
<feature type="non-terminal residue" evidence="1">
    <location>
        <position position="1"/>
    </location>
</feature>
<dbReference type="EMBL" id="CAJOBP010079445">
    <property type="protein sequence ID" value="CAF4909766.1"/>
    <property type="molecule type" value="Genomic_DNA"/>
</dbReference>
<organism evidence="1 2">
    <name type="scientific">Rotaria socialis</name>
    <dbReference type="NCBI Taxonomy" id="392032"/>
    <lineage>
        <taxon>Eukaryota</taxon>
        <taxon>Metazoa</taxon>
        <taxon>Spiralia</taxon>
        <taxon>Gnathifera</taxon>
        <taxon>Rotifera</taxon>
        <taxon>Eurotatoria</taxon>
        <taxon>Bdelloidea</taxon>
        <taxon>Philodinida</taxon>
        <taxon>Philodinidae</taxon>
        <taxon>Rotaria</taxon>
    </lineage>
</organism>